<proteinExistence type="predicted"/>
<comment type="caution">
    <text evidence="2">The sequence shown here is derived from an EMBL/GenBank/DDBJ whole genome shotgun (WGS) entry which is preliminary data.</text>
</comment>
<keyword evidence="1" id="KW-1133">Transmembrane helix</keyword>
<feature type="transmembrane region" description="Helical" evidence="1">
    <location>
        <begin position="7"/>
        <end position="40"/>
    </location>
</feature>
<evidence type="ECO:0000313" key="3">
    <source>
        <dbReference type="Proteomes" id="UP000309117"/>
    </source>
</evidence>
<feature type="transmembrane region" description="Helical" evidence="1">
    <location>
        <begin position="52"/>
        <end position="69"/>
    </location>
</feature>
<evidence type="ECO:0000313" key="2">
    <source>
        <dbReference type="EMBL" id="TGY15809.1"/>
    </source>
</evidence>
<reference evidence="2 3" key="1">
    <citation type="submission" date="2019-04" db="EMBL/GenBank/DDBJ databases">
        <title>Microbes associate with the intestines of laboratory mice.</title>
        <authorList>
            <person name="Navarre W."/>
            <person name="Wong E."/>
            <person name="Huang K."/>
            <person name="Tropini C."/>
            <person name="Ng K."/>
            <person name="Yu B."/>
        </authorList>
    </citation>
    <scope>NUCLEOTIDE SEQUENCE [LARGE SCALE GENOMIC DNA]</scope>
    <source>
        <strain evidence="2 3">NM61_E11</strain>
    </source>
</reference>
<keyword evidence="1" id="KW-0472">Membrane</keyword>
<dbReference type="Proteomes" id="UP000309117">
    <property type="component" value="Unassembled WGS sequence"/>
</dbReference>
<name>A0A4S2BLM8_9LACO</name>
<organism evidence="2 3">
    <name type="scientific">Lactobacillus intestinalis</name>
    <dbReference type="NCBI Taxonomy" id="151781"/>
    <lineage>
        <taxon>Bacteria</taxon>
        <taxon>Bacillati</taxon>
        <taxon>Bacillota</taxon>
        <taxon>Bacilli</taxon>
        <taxon>Lactobacillales</taxon>
        <taxon>Lactobacillaceae</taxon>
        <taxon>Lactobacillus</taxon>
    </lineage>
</organism>
<sequence length="76" mass="8448">MNALLSLTLIAIIFAIIMIILKKTVMIGSSILIVGILFAIDSFCLTSPDQSYLYALPIAFIVLGIYYIFKAFKKRS</sequence>
<accession>A0A4S2BLM8</accession>
<protein>
    <submittedName>
        <fullName evidence="2">Uncharacterized protein</fullName>
    </submittedName>
</protein>
<gene>
    <name evidence="2" type="ORF">E5351_04825</name>
</gene>
<keyword evidence="1" id="KW-0812">Transmembrane</keyword>
<dbReference type="AlphaFoldDB" id="A0A4S2BLM8"/>
<evidence type="ECO:0000256" key="1">
    <source>
        <dbReference type="SAM" id="Phobius"/>
    </source>
</evidence>
<dbReference type="RefSeq" id="WP_004042961.1">
    <property type="nucleotide sequence ID" value="NZ_AQFR02000003.1"/>
</dbReference>
<dbReference type="EMBL" id="SRYV01000007">
    <property type="protein sequence ID" value="TGY15809.1"/>
    <property type="molecule type" value="Genomic_DNA"/>
</dbReference>